<dbReference type="Proteomes" id="UP000234752">
    <property type="component" value="Chromosome eg_1"/>
</dbReference>
<evidence type="ECO:0000313" key="3">
    <source>
        <dbReference type="Proteomes" id="UP000234752"/>
    </source>
</evidence>
<dbReference type="RefSeq" id="WP_102112740.1">
    <property type="nucleotide sequence ID" value="NZ_BMGN01000011.1"/>
</dbReference>
<dbReference type="EMBL" id="CP025611">
    <property type="protein sequence ID" value="AUN31129.1"/>
    <property type="molecule type" value="Genomic_DNA"/>
</dbReference>
<dbReference type="OrthoDB" id="8477642at2"/>
<gene>
    <name evidence="2" type="ORF">C0V82_13435</name>
</gene>
<accession>A0A2K9NDG2</accession>
<feature type="compositionally biased region" description="Low complexity" evidence="1">
    <location>
        <begin position="61"/>
        <end position="80"/>
    </location>
</feature>
<dbReference type="KEGG" id="ncb:C0V82_13435"/>
<reference evidence="2 3" key="1">
    <citation type="submission" date="2017-12" db="EMBL/GenBank/DDBJ databases">
        <title>Genomes of bacteria within cyanobacterial aggregates.</title>
        <authorList>
            <person name="Cai H."/>
        </authorList>
    </citation>
    <scope>NUCLEOTIDE SEQUENCE [LARGE SCALE GENOMIC DNA]</scope>
    <source>
        <strain evidence="2 3">TH16</strain>
    </source>
</reference>
<sequence length="587" mass="60357">MTVSSDRHRRRGGPLGGIAALGLTLLAGTALAQQAEPVPSIPTGAPVSLFPPAATTPPAEPSAAPDAAIPDAAAPSPADARSPKGVMVEELKAQDPELAGTLGPDNGGLTPDLWHGLPRADVEALVAGIPAGLTSPALRAMTRGLLLTSADGLGAGERTRNFAALRTEALLRIGDADGADALRNVAPAVLEDEGAALAWLEMRFFAGDRQSACDQVPGLLSRFQHPVWQKWQIVCQVANGQTDGVFLGLDLMREQGDKDDLFARLAEGAANGVKTPVKGVLEPTPTQLALILVSGRPFPPETKISGPGPLAALARLGTLPVPQRLAAAERAVALGGLDGPGLLSVYEAVADADPKALTVAAAKKPTPLLRAQLLKALRAEPTPAAKAGLFKVAMLASSTEQQAGAYGALLLEEARQFRLTVGFASIAPLVARLHLLQGEATAAGPWINLARDDFNASKDEGAFARLWPLAAAHGLLREDDFDRARWVRDLGGDAARDKAEEVLILLTALHGGKDAPLPPLTDGGAPPGQVKGAVLLDAVTALGSDGAVGTPPFDLATILTDLTRAGLSDQARQIGAEAIAGLLRPGA</sequence>
<proteinExistence type="predicted"/>
<evidence type="ECO:0000256" key="1">
    <source>
        <dbReference type="SAM" id="MobiDB-lite"/>
    </source>
</evidence>
<dbReference type="AlphaFoldDB" id="A0A2K9NDG2"/>
<name>A0A2K9NDG2_9PROT</name>
<feature type="region of interest" description="Disordered" evidence="1">
    <location>
        <begin position="43"/>
        <end position="84"/>
    </location>
</feature>
<keyword evidence="3" id="KW-1185">Reference proteome</keyword>
<evidence type="ECO:0000313" key="2">
    <source>
        <dbReference type="EMBL" id="AUN31129.1"/>
    </source>
</evidence>
<organism evidence="2 3">
    <name type="scientific">Niveispirillum cyanobacteriorum</name>
    <dbReference type="NCBI Taxonomy" id="1612173"/>
    <lineage>
        <taxon>Bacteria</taxon>
        <taxon>Pseudomonadati</taxon>
        <taxon>Pseudomonadota</taxon>
        <taxon>Alphaproteobacteria</taxon>
        <taxon>Rhodospirillales</taxon>
        <taxon>Azospirillaceae</taxon>
        <taxon>Niveispirillum</taxon>
    </lineage>
</organism>
<protein>
    <submittedName>
        <fullName evidence="2">Uncharacterized protein</fullName>
    </submittedName>
</protein>